<dbReference type="HOGENOM" id="CLU_2680251_0_0_6"/>
<dbReference type="EMBL" id="JH600070">
    <property type="protein sequence ID" value="EIJ42192.1"/>
    <property type="molecule type" value="Genomic_DNA"/>
</dbReference>
<evidence type="ECO:0000313" key="1">
    <source>
        <dbReference type="EMBL" id="EIJ42192.1"/>
    </source>
</evidence>
<dbReference type="AlphaFoldDB" id="I3CEZ9"/>
<organism evidence="1 2">
    <name type="scientific">Beggiatoa alba B18LD</name>
    <dbReference type="NCBI Taxonomy" id="395493"/>
    <lineage>
        <taxon>Bacteria</taxon>
        <taxon>Pseudomonadati</taxon>
        <taxon>Pseudomonadota</taxon>
        <taxon>Gammaproteobacteria</taxon>
        <taxon>Thiotrichales</taxon>
        <taxon>Thiotrichaceae</taxon>
        <taxon>Beggiatoa</taxon>
    </lineage>
</organism>
<gene>
    <name evidence="1" type="ORF">BegalDRAFT_1296</name>
</gene>
<dbReference type="STRING" id="395493.BegalDRAFT_1296"/>
<proteinExistence type="predicted"/>
<evidence type="ECO:0000313" key="2">
    <source>
        <dbReference type="Proteomes" id="UP000005744"/>
    </source>
</evidence>
<name>I3CEZ9_9GAMM</name>
<reference evidence="1 2" key="1">
    <citation type="submission" date="2011-11" db="EMBL/GenBank/DDBJ databases">
        <title>Improved High-Quality Draft sequence of Beggiatoa alba B18lD.</title>
        <authorList>
            <consortium name="US DOE Joint Genome Institute"/>
            <person name="Lucas S."/>
            <person name="Han J."/>
            <person name="Lapidus A."/>
            <person name="Cheng J.-F."/>
            <person name="Goodwin L."/>
            <person name="Pitluck S."/>
            <person name="Peters L."/>
            <person name="Mikhailova N."/>
            <person name="Held B."/>
            <person name="Detter J.C."/>
            <person name="Han C."/>
            <person name="Tapia R."/>
            <person name="Land M."/>
            <person name="Hauser L."/>
            <person name="Kyrpides N."/>
            <person name="Ivanova N."/>
            <person name="Pagani I."/>
            <person name="Samuel K."/>
            <person name="Teske A."/>
            <person name="Mueller J."/>
            <person name="Woyke T."/>
        </authorList>
    </citation>
    <scope>NUCLEOTIDE SEQUENCE [LARGE SCALE GENOMIC DNA]</scope>
    <source>
        <strain evidence="1 2">B18LD</strain>
    </source>
</reference>
<keyword evidence="2" id="KW-1185">Reference proteome</keyword>
<dbReference type="RefSeq" id="WP_002684906.1">
    <property type="nucleotide sequence ID" value="NZ_JH600070.1"/>
</dbReference>
<sequence length="74" mass="8740">MALYSDGQVILKSGNPEEDVKRLQTEISHWKRMQAEGDEYFCTLDIKEFTDMYVIISNVIGYREQYCCEEHPDE</sequence>
<accession>I3CEZ9</accession>
<protein>
    <submittedName>
        <fullName evidence="1">Uncharacterized protein</fullName>
    </submittedName>
</protein>
<dbReference type="Proteomes" id="UP000005744">
    <property type="component" value="Unassembled WGS sequence"/>
</dbReference>